<keyword evidence="1" id="KW-0175">Coiled coil</keyword>
<dbReference type="Proteomes" id="UP001349343">
    <property type="component" value="Segment"/>
</dbReference>
<feature type="coiled-coil region" evidence="1">
    <location>
        <begin position="354"/>
        <end position="381"/>
    </location>
</feature>
<evidence type="ECO:0000313" key="3">
    <source>
        <dbReference type="Proteomes" id="UP001349343"/>
    </source>
</evidence>
<reference evidence="2 3" key="1">
    <citation type="submission" date="2023-11" db="EMBL/GenBank/DDBJ databases">
        <authorList>
            <person name="Cook R."/>
            <person name="Crisci M."/>
            <person name="Pye H."/>
            <person name="Adriaenssens E."/>
            <person name="Santini J."/>
        </authorList>
    </citation>
    <scope>NUCLEOTIDE SEQUENCE [LARGE SCALE GENOMIC DNA]</scope>
    <source>
        <strain evidence="2">Lak_Megaphage_RVC_JS4_GC31</strain>
    </source>
</reference>
<dbReference type="Pfam" id="PF10127">
    <property type="entry name" value="RlaP"/>
    <property type="match status" value="1"/>
</dbReference>
<accession>A0ABZ0Z3G4</accession>
<dbReference type="InterPro" id="IPR018775">
    <property type="entry name" value="RlaP"/>
</dbReference>
<keyword evidence="3" id="KW-1185">Reference proteome</keyword>
<dbReference type="EMBL" id="OR769222">
    <property type="protein sequence ID" value="WQJ53012.1"/>
    <property type="molecule type" value="Genomic_DNA"/>
</dbReference>
<name>A0ABZ0Z3G4_9CAUD</name>
<evidence type="ECO:0000313" key="2">
    <source>
        <dbReference type="EMBL" id="WQJ53012.1"/>
    </source>
</evidence>
<sequence length="409" mass="48431">MKDFRNYKSETIGLPQFDKIRNDGRLLMEYVRGSSAYGTNIEGISDVDTGGVYICTINELLGYNSYREEVSDSKSDNKWFELGNFINLLVKANPNILEALFVPDNCIIGPVHPIMQYLRDNRDMFLTKKCFATIFGYATSQIVKARGLNKKIVNPIVERKTPLDFTYTFRNQGSTPILTWLAEYNLYPEYCGLNKIPHMNDMYGLFYDWGHHLAEHPEDKEVLQEIRDILEPDRYKRIGDITNEKIMHYRGLTTEEVSHTTQLRLSSIDDKHDMPLCHVSYNIDGFSDHCRRYKEYKEWEQNRNPARYESNLNKNYDSKNMMHCFRLIHMGKEIAQGKSMIIERTWDHDFLMDIRNHKYEYDDLIQRLDKEKEEMNELMKQSNLPDEVDQTKLNELLFNLRMKQIKEQM</sequence>
<organism evidence="2 3">
    <name type="scientific">phage Lak_Megaphage_RVC_JS4_GC31</name>
    <dbReference type="NCBI Taxonomy" id="3109228"/>
    <lineage>
        <taxon>Viruses</taxon>
        <taxon>Duplodnaviria</taxon>
        <taxon>Heunggongvirae</taxon>
        <taxon>Uroviricota</taxon>
        <taxon>Caudoviricetes</taxon>
        <taxon>Caudoviricetes code 15 clade</taxon>
    </lineage>
</organism>
<dbReference type="PANTHER" id="PTHR34817:SF1">
    <property type="entry name" value="NUCLEOTIDYLTRANSFERASE"/>
    <property type="match status" value="1"/>
</dbReference>
<dbReference type="PANTHER" id="PTHR34817">
    <property type="entry name" value="NUCLEOTIDYLTRANSFERASE"/>
    <property type="match status" value="1"/>
</dbReference>
<evidence type="ECO:0000256" key="1">
    <source>
        <dbReference type="SAM" id="Coils"/>
    </source>
</evidence>
<proteinExistence type="predicted"/>
<protein>
    <submittedName>
        <fullName evidence="2">Nucleotidyltransferase</fullName>
    </submittedName>
</protein>